<proteinExistence type="predicted"/>
<dbReference type="Proteomes" id="UP000692954">
    <property type="component" value="Unassembled WGS sequence"/>
</dbReference>
<dbReference type="EMBL" id="CAJJDN010000139">
    <property type="protein sequence ID" value="CAD8122492.1"/>
    <property type="molecule type" value="Genomic_DNA"/>
</dbReference>
<comment type="caution">
    <text evidence="1">The sequence shown here is derived from an EMBL/GenBank/DDBJ whole genome shotgun (WGS) entry which is preliminary data.</text>
</comment>
<reference evidence="1" key="1">
    <citation type="submission" date="2021-01" db="EMBL/GenBank/DDBJ databases">
        <authorList>
            <consortium name="Genoscope - CEA"/>
            <person name="William W."/>
        </authorList>
    </citation>
    <scope>NUCLEOTIDE SEQUENCE</scope>
</reference>
<keyword evidence="2" id="KW-1185">Reference proteome</keyword>
<evidence type="ECO:0000313" key="2">
    <source>
        <dbReference type="Proteomes" id="UP000692954"/>
    </source>
</evidence>
<gene>
    <name evidence="1" type="ORF">PSON_ATCC_30995.1.T1390003</name>
</gene>
<accession>A0A8S1R5X9</accession>
<evidence type="ECO:0000313" key="1">
    <source>
        <dbReference type="EMBL" id="CAD8122492.1"/>
    </source>
</evidence>
<dbReference type="AlphaFoldDB" id="A0A8S1R5X9"/>
<name>A0A8S1R5X9_9CILI</name>
<protein>
    <submittedName>
        <fullName evidence="1">Uncharacterized protein</fullName>
    </submittedName>
</protein>
<organism evidence="1 2">
    <name type="scientific">Paramecium sonneborni</name>
    <dbReference type="NCBI Taxonomy" id="65129"/>
    <lineage>
        <taxon>Eukaryota</taxon>
        <taxon>Sar</taxon>
        <taxon>Alveolata</taxon>
        <taxon>Ciliophora</taxon>
        <taxon>Intramacronucleata</taxon>
        <taxon>Oligohymenophorea</taxon>
        <taxon>Peniculida</taxon>
        <taxon>Parameciidae</taxon>
        <taxon>Paramecium</taxon>
    </lineage>
</organism>
<sequence>MPFCQMLQVKYYAIQIVGRLIDAICQTITLKNFRYKISKCIIGSNMSIYFLHYINEFFDKLYVSFSVVNLQLYFNGKGLELLELGTDEMLSTSNQKILTYTVDDPREKESEENQHTPITFKNFASHTNQQKSNREDDQINQKKANQMLLKQMNGKIFHRINYFIEKSYSQLKEQIITFHNRNKSISIDITPLLRKRINQDIELQVALILYCIS</sequence>